<dbReference type="GO" id="GO:0006749">
    <property type="term" value="P:glutathione metabolic process"/>
    <property type="evidence" value="ECO:0007669"/>
    <property type="project" value="InterPro"/>
</dbReference>
<evidence type="ECO:0000313" key="4">
    <source>
        <dbReference type="Proteomes" id="UP001214043"/>
    </source>
</evidence>
<dbReference type="GO" id="GO:0070813">
    <property type="term" value="P:hydrogen sulfide metabolic process"/>
    <property type="evidence" value="ECO:0007669"/>
    <property type="project" value="TreeGrafter"/>
</dbReference>
<feature type="domain" description="Metallo-beta-lactamase" evidence="2">
    <location>
        <begin position="14"/>
        <end position="204"/>
    </location>
</feature>
<protein>
    <submittedName>
        <fullName evidence="3">MBL fold metallo-hydrolase</fullName>
    </submittedName>
</protein>
<evidence type="ECO:0000313" key="3">
    <source>
        <dbReference type="EMBL" id="WDI31519.1"/>
    </source>
</evidence>
<dbReference type="PANTHER" id="PTHR43084">
    <property type="entry name" value="PERSULFIDE DIOXYGENASE ETHE1"/>
    <property type="match status" value="1"/>
</dbReference>
<dbReference type="EMBL" id="CP118166">
    <property type="protein sequence ID" value="WDI31519.1"/>
    <property type="molecule type" value="Genomic_DNA"/>
</dbReference>
<dbReference type="Gene3D" id="3.60.15.10">
    <property type="entry name" value="Ribonuclease Z/Hydroxyacylglutathione hydrolase-like"/>
    <property type="match status" value="1"/>
</dbReference>
<dbReference type="SMART" id="SM00849">
    <property type="entry name" value="Lactamase_B"/>
    <property type="match status" value="1"/>
</dbReference>
<organism evidence="3 4">
    <name type="scientific">Hyphococcus flavus</name>
    <dbReference type="NCBI Taxonomy" id="1866326"/>
    <lineage>
        <taxon>Bacteria</taxon>
        <taxon>Pseudomonadati</taxon>
        <taxon>Pseudomonadota</taxon>
        <taxon>Alphaproteobacteria</taxon>
        <taxon>Parvularculales</taxon>
        <taxon>Parvularculaceae</taxon>
        <taxon>Hyphococcus</taxon>
    </lineage>
</organism>
<accession>A0AAE9ZBE9</accession>
<dbReference type="KEGG" id="hfl:PUV54_16325"/>
<dbReference type="SUPFAM" id="SSF56281">
    <property type="entry name" value="Metallo-hydrolase/oxidoreductase"/>
    <property type="match status" value="1"/>
</dbReference>
<dbReference type="InterPro" id="IPR044528">
    <property type="entry name" value="POD-like_MBL-fold"/>
</dbReference>
<dbReference type="InterPro" id="IPR001279">
    <property type="entry name" value="Metallo-B-lactamas"/>
</dbReference>
<proteinExistence type="predicted"/>
<dbReference type="Proteomes" id="UP001214043">
    <property type="component" value="Chromosome"/>
</dbReference>
<dbReference type="CDD" id="cd07724">
    <property type="entry name" value="POD-like_MBL-fold"/>
    <property type="match status" value="1"/>
</dbReference>
<evidence type="ECO:0000256" key="1">
    <source>
        <dbReference type="ARBA" id="ARBA00022723"/>
    </source>
</evidence>
<sequence>MKPDVKTFFDEETFTASHVVCDQSEGTCAIIDSVLDYDAAAGRTSTSSADAIIDYVRSNDMAVEWILETHVHADHLTAAPYLKEKLGGKSGIGDQVRVIQDTFGKIFNVEAEFSTHGSHFDTLFADGEAFKVGGIEAKFIYTPGHTPACSTIVIGDAAFVGDTLFMPDYGTARCDFPGGDARTLYRSIQRIFALPDETRLFMCHDYKAPGRDTFKWQTTVAEQRSKNIHIHGGVSEDEFVAMRESRDKNLSMPKLILPSVQVNMRGGAMPPPEDNGVSYLKIPINTL</sequence>
<dbReference type="AlphaFoldDB" id="A0AAE9ZBE9"/>
<dbReference type="PANTHER" id="PTHR43084:SF1">
    <property type="entry name" value="PERSULFIDE DIOXYGENASE ETHE1, MITOCHONDRIAL"/>
    <property type="match status" value="1"/>
</dbReference>
<keyword evidence="1" id="KW-0479">Metal-binding</keyword>
<dbReference type="InterPro" id="IPR036866">
    <property type="entry name" value="RibonucZ/Hydroxyglut_hydro"/>
</dbReference>
<evidence type="ECO:0000259" key="2">
    <source>
        <dbReference type="SMART" id="SM00849"/>
    </source>
</evidence>
<reference evidence="3" key="1">
    <citation type="submission" date="2023-02" db="EMBL/GenBank/DDBJ databases">
        <title>Genome sequence of Hyphococcus flavus.</title>
        <authorList>
            <person name="Rong J.-C."/>
            <person name="Zhao Q."/>
            <person name="Yi M."/>
            <person name="Wu J.-Y."/>
        </authorList>
    </citation>
    <scope>NUCLEOTIDE SEQUENCE</scope>
    <source>
        <strain evidence="3">MCCC 1K03223</strain>
    </source>
</reference>
<dbReference type="Pfam" id="PF00753">
    <property type="entry name" value="Lactamase_B"/>
    <property type="match status" value="1"/>
</dbReference>
<keyword evidence="4" id="KW-1185">Reference proteome</keyword>
<dbReference type="InterPro" id="IPR051682">
    <property type="entry name" value="Mito_Persulfide_Diox"/>
</dbReference>
<name>A0AAE9ZBE9_9PROT</name>
<dbReference type="GO" id="GO:0050313">
    <property type="term" value="F:sulfur dioxygenase activity"/>
    <property type="evidence" value="ECO:0007669"/>
    <property type="project" value="InterPro"/>
</dbReference>
<gene>
    <name evidence="3" type="ORF">PUV54_16325</name>
</gene>
<dbReference type="RefSeq" id="WP_274493407.1">
    <property type="nucleotide sequence ID" value="NZ_CP118166.1"/>
</dbReference>
<dbReference type="GO" id="GO:0046872">
    <property type="term" value="F:metal ion binding"/>
    <property type="evidence" value="ECO:0007669"/>
    <property type="project" value="UniProtKB-KW"/>
</dbReference>